<name>A0A848D9X6_9EURY</name>
<dbReference type="GO" id="GO:0008757">
    <property type="term" value="F:S-adenosylmethionine-dependent methyltransferase activity"/>
    <property type="evidence" value="ECO:0007669"/>
    <property type="project" value="InterPro"/>
</dbReference>
<dbReference type="Pfam" id="PF08241">
    <property type="entry name" value="Methyltransf_11"/>
    <property type="match status" value="1"/>
</dbReference>
<reference evidence="2" key="1">
    <citation type="journal article" date="2020" name="MBio">
        <title>'Candidatus Ethanoperedens,' a Thermophilic Genus of Archaea Mediating the Anaerobic Oxidation of Ethane.</title>
        <authorList>
            <person name="Hahn C.J."/>
            <person name="Laso-Perez R."/>
            <person name="Vulcano F."/>
            <person name="Vaziourakis K.M."/>
            <person name="Stokke R."/>
            <person name="Steen I.H."/>
            <person name="Teske A."/>
            <person name="Boetius A."/>
            <person name="Liebeke M."/>
            <person name="Amann R."/>
            <person name="Knittel K."/>
            <person name="Wegener G."/>
        </authorList>
    </citation>
    <scope>NUCLEOTIDE SEQUENCE</scope>
    <source>
        <strain evidence="2">GoM-Arc1-LC-WB58</strain>
    </source>
</reference>
<dbReference type="Gene3D" id="3.40.50.150">
    <property type="entry name" value="Vaccinia Virus protein VP39"/>
    <property type="match status" value="1"/>
</dbReference>
<keyword evidence="2" id="KW-0489">Methyltransferase</keyword>
<feature type="domain" description="Methyltransferase type 11" evidence="1">
    <location>
        <begin position="44"/>
        <end position="128"/>
    </location>
</feature>
<dbReference type="PANTHER" id="PTHR42912:SF80">
    <property type="entry name" value="METHYLTRANSFERASE DOMAIN-CONTAINING PROTEIN"/>
    <property type="match status" value="1"/>
</dbReference>
<dbReference type="InterPro" id="IPR013216">
    <property type="entry name" value="Methyltransf_11"/>
</dbReference>
<protein>
    <submittedName>
        <fullName evidence="2">Methyltransferase domain-containing protein</fullName>
    </submittedName>
</protein>
<dbReference type="PANTHER" id="PTHR42912">
    <property type="entry name" value="METHYLTRANSFERASE"/>
    <property type="match status" value="1"/>
</dbReference>
<accession>A0A848D9X6</accession>
<dbReference type="GO" id="GO:0032259">
    <property type="term" value="P:methylation"/>
    <property type="evidence" value="ECO:0007669"/>
    <property type="project" value="UniProtKB-KW"/>
</dbReference>
<dbReference type="Proteomes" id="UP000606580">
    <property type="component" value="Unassembled WGS sequence"/>
</dbReference>
<dbReference type="SUPFAM" id="SSF53335">
    <property type="entry name" value="S-adenosyl-L-methionine-dependent methyltransferases"/>
    <property type="match status" value="1"/>
</dbReference>
<comment type="caution">
    <text evidence="2">The sequence shown here is derived from an EMBL/GenBank/DDBJ whole genome shotgun (WGS) entry which is preliminary data.</text>
</comment>
<organism evidence="2 3">
    <name type="scientific">Candidatus Ethanoperedens thermophilum</name>
    <dbReference type="NCBI Taxonomy" id="2766897"/>
    <lineage>
        <taxon>Archaea</taxon>
        <taxon>Methanobacteriati</taxon>
        <taxon>Methanobacteriota</taxon>
        <taxon>Stenosarchaea group</taxon>
        <taxon>Methanomicrobia</taxon>
        <taxon>Methanosarcinales</taxon>
        <taxon>Methanosarcinales incertae sedis</taxon>
        <taxon>GOM Arc I cluster</taxon>
        <taxon>Candidatus Ethanoperedens</taxon>
    </lineage>
</organism>
<keyword evidence="2" id="KW-0808">Transferase</keyword>
<evidence type="ECO:0000313" key="2">
    <source>
        <dbReference type="EMBL" id="NMG83323.1"/>
    </source>
</evidence>
<dbReference type="EMBL" id="WNEG01000075">
    <property type="protein sequence ID" value="NMG83323.1"/>
    <property type="molecule type" value="Genomic_DNA"/>
</dbReference>
<gene>
    <name evidence="2" type="ORF">GIS02_03850</name>
</gene>
<dbReference type="InterPro" id="IPR029063">
    <property type="entry name" value="SAM-dependent_MTases_sf"/>
</dbReference>
<sequence>MAKTKPFDEYVSQYEDWFERNKFAFESELRAIREQLPKSNNGIEIGVGSGRFAIPSGIKIGVDPSRKMGKIAQKGGIEVIDGVAESLPFADSQFDFALMVTTICFVDDMEVSFQEAYRVLKPDGFLIIGFIDRKSPVGRLYQQHKEESVFYRIATFYAVGEVVSNLKKAGFNNFSFTQTIFHNLAEIRDIEQIRTGYGEGSFVVIRAIK</sequence>
<dbReference type="CDD" id="cd02440">
    <property type="entry name" value="AdoMet_MTases"/>
    <property type="match status" value="1"/>
</dbReference>
<evidence type="ECO:0000259" key="1">
    <source>
        <dbReference type="Pfam" id="PF08241"/>
    </source>
</evidence>
<evidence type="ECO:0000313" key="3">
    <source>
        <dbReference type="Proteomes" id="UP000606580"/>
    </source>
</evidence>
<dbReference type="InterPro" id="IPR050508">
    <property type="entry name" value="Methyltransf_Superfamily"/>
</dbReference>
<proteinExistence type="predicted"/>
<dbReference type="AlphaFoldDB" id="A0A848D9X6"/>